<gene>
    <name evidence="1" type="ORF">MAQ5080_03307</name>
</gene>
<dbReference type="Proteomes" id="UP000092627">
    <property type="component" value="Unassembled WGS sequence"/>
</dbReference>
<organism evidence="1 2">
    <name type="scientific">Marinomonas aquimarina</name>
    <dbReference type="NCBI Taxonomy" id="295068"/>
    <lineage>
        <taxon>Bacteria</taxon>
        <taxon>Pseudomonadati</taxon>
        <taxon>Pseudomonadota</taxon>
        <taxon>Gammaproteobacteria</taxon>
        <taxon>Oceanospirillales</taxon>
        <taxon>Oceanospirillaceae</taxon>
        <taxon>Marinomonas</taxon>
    </lineage>
</organism>
<protein>
    <submittedName>
        <fullName evidence="1">Uncharacterized protein</fullName>
    </submittedName>
</protein>
<reference evidence="1 2" key="1">
    <citation type="submission" date="2016-06" db="EMBL/GenBank/DDBJ databases">
        <authorList>
            <person name="Kjaerup R.B."/>
            <person name="Dalgaard T.S."/>
            <person name="Juul-Madsen H.R."/>
        </authorList>
    </citation>
    <scope>NUCLEOTIDE SEQUENCE [LARGE SCALE GENOMIC DNA]</scope>
    <source>
        <strain evidence="1 2">CECT 5080</strain>
    </source>
</reference>
<accession>A0A1A8TP08</accession>
<dbReference type="OrthoDB" id="6107623at2"/>
<evidence type="ECO:0000313" key="2">
    <source>
        <dbReference type="Proteomes" id="UP000092627"/>
    </source>
</evidence>
<evidence type="ECO:0000313" key="1">
    <source>
        <dbReference type="EMBL" id="SBS35909.1"/>
    </source>
</evidence>
<dbReference type="AlphaFoldDB" id="A0A1A8TP08"/>
<proteinExistence type="predicted"/>
<keyword evidence="2" id="KW-1185">Reference proteome</keyword>
<dbReference type="EMBL" id="FLOC01000025">
    <property type="protein sequence ID" value="SBS35909.1"/>
    <property type="molecule type" value="Genomic_DNA"/>
</dbReference>
<name>A0A1A8TP08_9GAMM</name>
<dbReference type="RefSeq" id="WP_067213310.1">
    <property type="nucleotide sequence ID" value="NZ_FLOC01000025.1"/>
</dbReference>
<sequence>MGFFNNWKTAGYLGYVMHELALEQGASIKKGACHSIVKAYGWKQSTLLLEELKQRLDEPEAFRVVAKMIAYYVFGRDLGDQHDQTAAYEFLKQTGALKDLDWSDVNDPVVSKLLDQQTQVG</sequence>